<evidence type="ECO:0000256" key="1">
    <source>
        <dbReference type="SAM" id="Phobius"/>
    </source>
</evidence>
<dbReference type="OrthoDB" id="5150216at2"/>
<reference evidence="2 3" key="1">
    <citation type="submission" date="2019-06" db="EMBL/GenBank/DDBJ databases">
        <title>Sequencing the genomes of 1000 actinobacteria strains.</title>
        <authorList>
            <person name="Klenk H.-P."/>
        </authorList>
    </citation>
    <scope>NUCLEOTIDE SEQUENCE [LARGE SCALE GENOMIC DNA]</scope>
    <source>
        <strain evidence="2 3">DSM 105492</strain>
    </source>
</reference>
<keyword evidence="1" id="KW-1133">Transmembrane helix</keyword>
<keyword evidence="1" id="KW-0812">Transmembrane</keyword>
<dbReference type="Proteomes" id="UP000320235">
    <property type="component" value="Unassembled WGS sequence"/>
</dbReference>
<proteinExistence type="predicted"/>
<sequence length="69" mass="7643">MSDPILIAIVTALAVVLAAIVAGMVTLAIALVRWHADNRRLWLWNRQLVDHIYRGLPPPPPPPPAELFD</sequence>
<keyword evidence="3" id="KW-1185">Reference proteome</keyword>
<gene>
    <name evidence="2" type="ORF">FB391_2580</name>
</gene>
<dbReference type="EMBL" id="VFPE01000003">
    <property type="protein sequence ID" value="TQM25121.1"/>
    <property type="molecule type" value="Genomic_DNA"/>
</dbReference>
<feature type="transmembrane region" description="Helical" evidence="1">
    <location>
        <begin position="6"/>
        <end position="32"/>
    </location>
</feature>
<name>A0A543EU67_9MICO</name>
<dbReference type="AlphaFoldDB" id="A0A543EU67"/>
<keyword evidence="1" id="KW-0472">Membrane</keyword>
<evidence type="ECO:0000313" key="3">
    <source>
        <dbReference type="Proteomes" id="UP000320235"/>
    </source>
</evidence>
<organism evidence="2 3">
    <name type="scientific">Microbacterium kyungheense</name>
    <dbReference type="NCBI Taxonomy" id="1263636"/>
    <lineage>
        <taxon>Bacteria</taxon>
        <taxon>Bacillati</taxon>
        <taxon>Actinomycetota</taxon>
        <taxon>Actinomycetes</taxon>
        <taxon>Micrococcales</taxon>
        <taxon>Microbacteriaceae</taxon>
        <taxon>Microbacterium</taxon>
    </lineage>
</organism>
<protein>
    <submittedName>
        <fullName evidence="2">Uncharacterized protein</fullName>
    </submittedName>
</protein>
<dbReference type="RefSeq" id="WP_141894873.1">
    <property type="nucleotide sequence ID" value="NZ_BAABLH010000002.1"/>
</dbReference>
<accession>A0A543EU67</accession>
<evidence type="ECO:0000313" key="2">
    <source>
        <dbReference type="EMBL" id="TQM25121.1"/>
    </source>
</evidence>
<comment type="caution">
    <text evidence="2">The sequence shown here is derived from an EMBL/GenBank/DDBJ whole genome shotgun (WGS) entry which is preliminary data.</text>
</comment>